<dbReference type="InterPro" id="IPR029033">
    <property type="entry name" value="His_PPase_superfam"/>
</dbReference>
<organism evidence="1 2">
    <name type="scientific">Paenibacillus tianjinensis</name>
    <dbReference type="NCBI Taxonomy" id="2810347"/>
    <lineage>
        <taxon>Bacteria</taxon>
        <taxon>Bacillati</taxon>
        <taxon>Bacillota</taxon>
        <taxon>Bacilli</taxon>
        <taxon>Bacillales</taxon>
        <taxon>Paenibacillaceae</taxon>
        <taxon>Paenibacillus</taxon>
    </lineage>
</organism>
<evidence type="ECO:0000313" key="2">
    <source>
        <dbReference type="Proteomes" id="UP000663452"/>
    </source>
</evidence>
<dbReference type="PANTHER" id="PTHR48100:SF59">
    <property type="entry name" value="ADENOSYLCOBALAMIN_ALPHA-RIBAZOLE PHOSPHATASE"/>
    <property type="match status" value="1"/>
</dbReference>
<dbReference type="SUPFAM" id="SSF53254">
    <property type="entry name" value="Phosphoglycerate mutase-like"/>
    <property type="match status" value="1"/>
</dbReference>
<dbReference type="CDD" id="cd07067">
    <property type="entry name" value="HP_PGM_like"/>
    <property type="match status" value="1"/>
</dbReference>
<accession>A0ABX7LCW1</accession>
<dbReference type="InterPro" id="IPR050275">
    <property type="entry name" value="PGM_Phosphatase"/>
</dbReference>
<reference evidence="1 2" key="1">
    <citation type="submission" date="2021-02" db="EMBL/GenBank/DDBJ databases">
        <title>Paenibacillus tianjinensis sp. nov.</title>
        <authorList>
            <person name="Liu H."/>
        </authorList>
    </citation>
    <scope>NUCLEOTIDE SEQUENCE [LARGE SCALE GENOMIC DNA]</scope>
    <source>
        <strain evidence="1 2">TB2019</strain>
    </source>
</reference>
<dbReference type="RefSeq" id="WP_206103487.1">
    <property type="nucleotide sequence ID" value="NZ_CP070969.1"/>
</dbReference>
<sequence length="186" mass="21071">MRTIIYFIRHAESLYAEGQERSRGLSERGMGDALRVQTILQNESVNGFVSSPYERAVQTIKPLADAMRKDIIIVEDLRERTIGDIGGLSFPAAKQRVYQDFHLAYADGESSAAAQTRGVQALERLLEEYGGMTLALGTHGDIMTLMLNHFDPQQFNYDFWKSTSMPDIYKAEFEGKRLLSVVRAWE</sequence>
<dbReference type="Proteomes" id="UP000663452">
    <property type="component" value="Chromosome"/>
</dbReference>
<dbReference type="EMBL" id="CP070969">
    <property type="protein sequence ID" value="QSF45969.1"/>
    <property type="molecule type" value="Genomic_DNA"/>
</dbReference>
<name>A0ABX7LCW1_9BACL</name>
<gene>
    <name evidence="1" type="ORF">JRJ22_04875</name>
</gene>
<dbReference type="PANTHER" id="PTHR48100">
    <property type="entry name" value="BROAD-SPECIFICITY PHOSPHATASE YOR283W-RELATED"/>
    <property type="match status" value="1"/>
</dbReference>
<protein>
    <submittedName>
        <fullName evidence="1">Histidine phosphatase family protein</fullName>
    </submittedName>
</protein>
<dbReference type="Gene3D" id="3.40.50.1240">
    <property type="entry name" value="Phosphoglycerate mutase-like"/>
    <property type="match status" value="1"/>
</dbReference>
<dbReference type="Pfam" id="PF00300">
    <property type="entry name" value="His_Phos_1"/>
    <property type="match status" value="1"/>
</dbReference>
<proteinExistence type="predicted"/>
<evidence type="ECO:0000313" key="1">
    <source>
        <dbReference type="EMBL" id="QSF45969.1"/>
    </source>
</evidence>
<keyword evidence="2" id="KW-1185">Reference proteome</keyword>
<dbReference type="SMART" id="SM00855">
    <property type="entry name" value="PGAM"/>
    <property type="match status" value="1"/>
</dbReference>
<dbReference type="InterPro" id="IPR013078">
    <property type="entry name" value="His_Pase_superF_clade-1"/>
</dbReference>